<evidence type="ECO:0000313" key="4">
    <source>
        <dbReference type="Proteomes" id="UP001291999"/>
    </source>
</evidence>
<organism evidence="3 4">
    <name type="scientific">Nocardioides renjunii</name>
    <dbReference type="NCBI Taxonomy" id="3095075"/>
    <lineage>
        <taxon>Bacteria</taxon>
        <taxon>Bacillati</taxon>
        <taxon>Actinomycetota</taxon>
        <taxon>Actinomycetes</taxon>
        <taxon>Propionibacteriales</taxon>
        <taxon>Nocardioidaceae</taxon>
        <taxon>Nocardioides</taxon>
    </lineage>
</organism>
<dbReference type="RefSeq" id="WP_322423034.1">
    <property type="nucleotide sequence ID" value="NZ_JAXQPW010000001.1"/>
</dbReference>
<feature type="compositionally biased region" description="Acidic residues" evidence="1">
    <location>
        <begin position="91"/>
        <end position="102"/>
    </location>
</feature>
<feature type="signal peptide" evidence="2">
    <location>
        <begin position="1"/>
        <end position="29"/>
    </location>
</feature>
<feature type="chain" id="PRO_5046866140" evidence="2">
    <location>
        <begin position="30"/>
        <end position="258"/>
    </location>
</feature>
<evidence type="ECO:0000256" key="1">
    <source>
        <dbReference type="SAM" id="MobiDB-lite"/>
    </source>
</evidence>
<evidence type="ECO:0000313" key="3">
    <source>
        <dbReference type="EMBL" id="MDZ5660541.1"/>
    </source>
</evidence>
<name>A0ABU5K6N4_9ACTN</name>
<evidence type="ECO:0000256" key="2">
    <source>
        <dbReference type="SAM" id="SignalP"/>
    </source>
</evidence>
<protein>
    <submittedName>
        <fullName evidence="3">Uncharacterized protein</fullName>
    </submittedName>
</protein>
<comment type="caution">
    <text evidence="3">The sequence shown here is derived from an EMBL/GenBank/DDBJ whole genome shotgun (WGS) entry which is preliminary data.</text>
</comment>
<accession>A0ABU5K6N4</accession>
<sequence>MSTLQVGTRALAGLATVLLLAGCGGEGQAPDEATGSSPVSSSGSPSAPPTSQAPGDGHKDGPDGSSSPDPDATAEAPTGSASVSPDPSAEAGEEPGSDEESQDATSQEDGSAGLEMPEEPEPEVTSLSELLEEVGSAPLVAEPLPAAASATGRLVTQFPAVLRPTRAARVESSSISPSGDRLQVSLVASTSLDPAEVLMSYRTRLARRGLTELAAPAAAAGSQAVAFRRGRSTVTVTATPEGSGTSYSVHASLRAGGA</sequence>
<proteinExistence type="predicted"/>
<feature type="compositionally biased region" description="Low complexity" evidence="1">
    <location>
        <begin position="33"/>
        <end position="55"/>
    </location>
</feature>
<feature type="region of interest" description="Disordered" evidence="1">
    <location>
        <begin position="24"/>
        <end position="125"/>
    </location>
</feature>
<keyword evidence="2" id="KW-0732">Signal</keyword>
<keyword evidence="4" id="KW-1185">Reference proteome</keyword>
<dbReference type="EMBL" id="JAXQPW010000001">
    <property type="protein sequence ID" value="MDZ5660541.1"/>
    <property type="molecule type" value="Genomic_DNA"/>
</dbReference>
<dbReference type="Proteomes" id="UP001291999">
    <property type="component" value="Unassembled WGS sequence"/>
</dbReference>
<reference evidence="3 4" key="1">
    <citation type="submission" date="2023-11" db="EMBL/GenBank/DDBJ databases">
        <title>Novel species in genus Nocardioides.</title>
        <authorList>
            <person name="Zhou H."/>
        </authorList>
    </citation>
    <scope>NUCLEOTIDE SEQUENCE [LARGE SCALE GENOMIC DNA]</scope>
    <source>
        <strain evidence="3 4">S-58</strain>
    </source>
</reference>
<gene>
    <name evidence="3" type="ORF">SFC79_02090</name>
</gene>